<evidence type="ECO:0000313" key="1">
    <source>
        <dbReference type="EMBL" id="KAL0355740.1"/>
    </source>
</evidence>
<reference evidence="1" key="2">
    <citation type="journal article" date="2024" name="Plant">
        <title>Genomic evolution and insights into agronomic trait innovations of Sesamum species.</title>
        <authorList>
            <person name="Miao H."/>
            <person name="Wang L."/>
            <person name="Qu L."/>
            <person name="Liu H."/>
            <person name="Sun Y."/>
            <person name="Le M."/>
            <person name="Wang Q."/>
            <person name="Wei S."/>
            <person name="Zheng Y."/>
            <person name="Lin W."/>
            <person name="Duan Y."/>
            <person name="Cao H."/>
            <person name="Xiong S."/>
            <person name="Wang X."/>
            <person name="Wei L."/>
            <person name="Li C."/>
            <person name="Ma Q."/>
            <person name="Ju M."/>
            <person name="Zhao R."/>
            <person name="Li G."/>
            <person name="Mu C."/>
            <person name="Tian Q."/>
            <person name="Mei H."/>
            <person name="Zhang T."/>
            <person name="Gao T."/>
            <person name="Zhang H."/>
        </authorList>
    </citation>
    <scope>NUCLEOTIDE SEQUENCE</scope>
    <source>
        <strain evidence="1">G02</strain>
    </source>
</reference>
<accession>A0AAW2PHJ2</accession>
<protein>
    <recommendedName>
        <fullName evidence="2">Endonuclease/exonuclease/phosphatase domain-containing protein</fullName>
    </recommendedName>
</protein>
<reference evidence="1" key="1">
    <citation type="submission" date="2020-06" db="EMBL/GenBank/DDBJ databases">
        <authorList>
            <person name="Li T."/>
            <person name="Hu X."/>
            <person name="Zhang T."/>
            <person name="Song X."/>
            <person name="Zhang H."/>
            <person name="Dai N."/>
            <person name="Sheng W."/>
            <person name="Hou X."/>
            <person name="Wei L."/>
        </authorList>
    </citation>
    <scope>NUCLEOTIDE SEQUENCE</scope>
    <source>
        <strain evidence="1">G02</strain>
        <tissue evidence="1">Leaf</tissue>
    </source>
</reference>
<comment type="caution">
    <text evidence="1">The sequence shown here is derived from an EMBL/GenBank/DDBJ whole genome shotgun (WGS) entry which is preliminary data.</text>
</comment>
<dbReference type="EMBL" id="JACGWJ010000017">
    <property type="protein sequence ID" value="KAL0355740.1"/>
    <property type="molecule type" value="Genomic_DNA"/>
</dbReference>
<evidence type="ECO:0008006" key="2">
    <source>
        <dbReference type="Google" id="ProtNLM"/>
    </source>
</evidence>
<organism evidence="1">
    <name type="scientific">Sesamum radiatum</name>
    <name type="common">Black benniseed</name>
    <dbReference type="NCBI Taxonomy" id="300843"/>
    <lineage>
        <taxon>Eukaryota</taxon>
        <taxon>Viridiplantae</taxon>
        <taxon>Streptophyta</taxon>
        <taxon>Embryophyta</taxon>
        <taxon>Tracheophyta</taxon>
        <taxon>Spermatophyta</taxon>
        <taxon>Magnoliopsida</taxon>
        <taxon>eudicotyledons</taxon>
        <taxon>Gunneridae</taxon>
        <taxon>Pentapetalae</taxon>
        <taxon>asterids</taxon>
        <taxon>lamiids</taxon>
        <taxon>Lamiales</taxon>
        <taxon>Pedaliaceae</taxon>
        <taxon>Sesamum</taxon>
    </lineage>
</organism>
<sequence length="155" mass="17374">MDVETGVPTLGRANSGFVDLRQPRVEHGDKDYKGPGTRIWLAWKYDEVDVEILTVHTQMIYCLVFILQFHTTALVSVVYGANDLGEQRDLWQSLTQLADSIDEDPWLVMGDFNTVVDLSEVSSASGDIRVAMEEFQECITATSLITLPMQGQLFT</sequence>
<dbReference type="Gene3D" id="3.60.10.10">
    <property type="entry name" value="Endonuclease/exonuclease/phosphatase"/>
    <property type="match status" value="1"/>
</dbReference>
<dbReference type="AlphaFoldDB" id="A0AAW2PHJ2"/>
<gene>
    <name evidence="1" type="ORF">Sradi_4020900</name>
</gene>
<name>A0AAW2PHJ2_SESRA</name>
<dbReference type="InterPro" id="IPR036691">
    <property type="entry name" value="Endo/exonu/phosph_ase_sf"/>
</dbReference>
<dbReference type="SUPFAM" id="SSF56219">
    <property type="entry name" value="DNase I-like"/>
    <property type="match status" value="1"/>
</dbReference>
<proteinExistence type="predicted"/>